<keyword evidence="2" id="KW-0067">ATP-binding</keyword>
<dbReference type="InterPro" id="IPR013126">
    <property type="entry name" value="Hsp_70_fam"/>
</dbReference>
<dbReference type="Gene3D" id="3.30.420.40">
    <property type="match status" value="2"/>
</dbReference>
<accession>A0A448Z1Q7</accession>
<name>A0A448Z1Q7_9STRA</name>
<organism evidence="3 4">
    <name type="scientific">Pseudo-nitzschia multistriata</name>
    <dbReference type="NCBI Taxonomy" id="183589"/>
    <lineage>
        <taxon>Eukaryota</taxon>
        <taxon>Sar</taxon>
        <taxon>Stramenopiles</taxon>
        <taxon>Ochrophyta</taxon>
        <taxon>Bacillariophyta</taxon>
        <taxon>Bacillariophyceae</taxon>
        <taxon>Bacillariophycidae</taxon>
        <taxon>Bacillariales</taxon>
        <taxon>Bacillariaceae</taxon>
        <taxon>Pseudo-nitzschia</taxon>
    </lineage>
</organism>
<gene>
    <name evidence="3" type="ORF">PSNMU_V1.4_AUG-EV-PASAV3_0027290</name>
</gene>
<evidence type="ECO:0000313" key="3">
    <source>
        <dbReference type="EMBL" id="VEU35981.1"/>
    </source>
</evidence>
<dbReference type="EMBL" id="CAACVS010000074">
    <property type="protein sequence ID" value="VEU35981.1"/>
    <property type="molecule type" value="Genomic_DNA"/>
</dbReference>
<evidence type="ECO:0000256" key="1">
    <source>
        <dbReference type="ARBA" id="ARBA00022741"/>
    </source>
</evidence>
<dbReference type="OrthoDB" id="190842at2759"/>
<dbReference type="AlphaFoldDB" id="A0A448Z1Q7"/>
<evidence type="ECO:0000313" key="4">
    <source>
        <dbReference type="Proteomes" id="UP000291116"/>
    </source>
</evidence>
<dbReference type="Gene3D" id="3.90.640.10">
    <property type="entry name" value="Actin, Chain A, domain 4"/>
    <property type="match status" value="1"/>
</dbReference>
<protein>
    <submittedName>
        <fullName evidence="3">Uncharacterized protein</fullName>
    </submittedName>
</protein>
<reference evidence="3 4" key="1">
    <citation type="submission" date="2019-01" db="EMBL/GenBank/DDBJ databases">
        <authorList>
            <person name="Ferrante I. M."/>
        </authorList>
    </citation>
    <scope>NUCLEOTIDE SEQUENCE [LARGE SCALE GENOMIC DNA]</scope>
    <source>
        <strain evidence="3 4">B856</strain>
    </source>
</reference>
<evidence type="ECO:0000256" key="2">
    <source>
        <dbReference type="ARBA" id="ARBA00022840"/>
    </source>
</evidence>
<dbReference type="Pfam" id="PF00012">
    <property type="entry name" value="HSP70"/>
    <property type="match status" value="1"/>
</dbReference>
<dbReference type="PANTHER" id="PTHR19375">
    <property type="entry name" value="HEAT SHOCK PROTEIN 70KDA"/>
    <property type="match status" value="1"/>
</dbReference>
<dbReference type="GO" id="GO:0005524">
    <property type="term" value="F:ATP binding"/>
    <property type="evidence" value="ECO:0007669"/>
    <property type="project" value="UniProtKB-KW"/>
</dbReference>
<sequence length="439" mass="47458">MSAKTVAVGIDLGSYNSRVATFDDHSNHPVCAHNSDGNRTTRVVLPAEESGDGNGFSSNKNTVPVTAENLDRYITEKLMPLAYDAAHTKDLSVIVSIPNDERIPQEWLSALKQSGRGVITEAAAVCLAYDLEEKTENSKASKRILVVDGGASALKVALLQVTTSGLLCLESTQKTDTVHGEALVETLGQAVAQQFEIKHRFPRGEVWQSKKARGKLQRACENGLTTLQINNTLTIHVESLYEGIDCQVTISEAKWDYLSGKLVKNAKDFLNMTKAESSDIDTILLSGNMHAWLKPLVKEIFPGKLLSSGIDPSEAIAIGCTKQANWNLSHPDESISSTIPTTLDVPMSPIAIAIVQKENVVIEQGAPLPAFVKYELLSSEESSSEEETPTAAVEIWQVQPTEKHLATLSDLATNSTVCLLLTENKKLRIAVGGESIVIG</sequence>
<keyword evidence="1" id="KW-0547">Nucleotide-binding</keyword>
<proteinExistence type="predicted"/>
<dbReference type="InterPro" id="IPR043129">
    <property type="entry name" value="ATPase_NBD"/>
</dbReference>
<keyword evidence="4" id="KW-1185">Reference proteome</keyword>
<dbReference type="Proteomes" id="UP000291116">
    <property type="component" value="Unassembled WGS sequence"/>
</dbReference>
<dbReference type="Gene3D" id="3.30.30.30">
    <property type="match status" value="1"/>
</dbReference>
<dbReference type="GO" id="GO:0140662">
    <property type="term" value="F:ATP-dependent protein folding chaperone"/>
    <property type="evidence" value="ECO:0007669"/>
    <property type="project" value="InterPro"/>
</dbReference>
<dbReference type="SUPFAM" id="SSF53067">
    <property type="entry name" value="Actin-like ATPase domain"/>
    <property type="match status" value="1"/>
</dbReference>